<keyword evidence="2" id="KW-1185">Reference proteome</keyword>
<protein>
    <submittedName>
        <fullName evidence="1">Uncharacterized protein</fullName>
    </submittedName>
</protein>
<dbReference type="AlphaFoldDB" id="A0AAD5N3M9"/>
<proteinExistence type="predicted"/>
<gene>
    <name evidence="1" type="ORF">KIN20_020847</name>
</gene>
<dbReference type="EMBL" id="JAHQIW010004223">
    <property type="protein sequence ID" value="KAJ1361566.1"/>
    <property type="molecule type" value="Genomic_DNA"/>
</dbReference>
<accession>A0AAD5N3M9</accession>
<name>A0AAD5N3M9_PARTN</name>
<evidence type="ECO:0000313" key="1">
    <source>
        <dbReference type="EMBL" id="KAJ1361566.1"/>
    </source>
</evidence>
<dbReference type="Proteomes" id="UP001196413">
    <property type="component" value="Unassembled WGS sequence"/>
</dbReference>
<reference evidence="1" key="1">
    <citation type="submission" date="2021-06" db="EMBL/GenBank/DDBJ databases">
        <title>Parelaphostrongylus tenuis whole genome reference sequence.</title>
        <authorList>
            <person name="Garwood T.J."/>
            <person name="Larsen P.A."/>
            <person name="Fountain-Jones N.M."/>
            <person name="Garbe J.R."/>
            <person name="Macchietto M.G."/>
            <person name="Kania S.A."/>
            <person name="Gerhold R.W."/>
            <person name="Richards J.E."/>
            <person name="Wolf T.M."/>
        </authorList>
    </citation>
    <scope>NUCLEOTIDE SEQUENCE</scope>
    <source>
        <strain evidence="1">MNPRO001-30</strain>
        <tissue evidence="1">Meninges</tissue>
    </source>
</reference>
<comment type="caution">
    <text evidence="1">The sequence shown here is derived from an EMBL/GenBank/DDBJ whole genome shotgun (WGS) entry which is preliminary data.</text>
</comment>
<sequence>MSRVTVRTVILVGKNGKSFHLIYPAQTILKRLYSDRGRWERLTWWLLVQAIGERSGGSASFSNTTT</sequence>
<evidence type="ECO:0000313" key="2">
    <source>
        <dbReference type="Proteomes" id="UP001196413"/>
    </source>
</evidence>
<organism evidence="1 2">
    <name type="scientific">Parelaphostrongylus tenuis</name>
    <name type="common">Meningeal worm</name>
    <dbReference type="NCBI Taxonomy" id="148309"/>
    <lineage>
        <taxon>Eukaryota</taxon>
        <taxon>Metazoa</taxon>
        <taxon>Ecdysozoa</taxon>
        <taxon>Nematoda</taxon>
        <taxon>Chromadorea</taxon>
        <taxon>Rhabditida</taxon>
        <taxon>Rhabditina</taxon>
        <taxon>Rhabditomorpha</taxon>
        <taxon>Strongyloidea</taxon>
        <taxon>Metastrongylidae</taxon>
        <taxon>Parelaphostrongylus</taxon>
    </lineage>
</organism>